<gene>
    <name evidence="2" type="ORF">CVT26_014077</name>
</gene>
<dbReference type="EMBL" id="NHYE01005525">
    <property type="protein sequence ID" value="PPQ70854.1"/>
    <property type="molecule type" value="Genomic_DNA"/>
</dbReference>
<evidence type="ECO:0000256" key="1">
    <source>
        <dbReference type="SAM" id="MobiDB-lite"/>
    </source>
</evidence>
<accession>A0A409VX59</accession>
<keyword evidence="3" id="KW-1185">Reference proteome</keyword>
<proteinExistence type="predicted"/>
<feature type="compositionally biased region" description="Polar residues" evidence="1">
    <location>
        <begin position="147"/>
        <end position="163"/>
    </location>
</feature>
<name>A0A409VX59_9AGAR</name>
<feature type="region of interest" description="Disordered" evidence="1">
    <location>
        <begin position="143"/>
        <end position="163"/>
    </location>
</feature>
<dbReference type="AlphaFoldDB" id="A0A409VX59"/>
<sequence>MSTTTTETQTSSPQTPQITVLTRVASIPLISSSLDTLNTTLSSNGLTRYPYTQAKGLSTTAYKLTEPIQVKLAPIIVRADNIANKAMDAVESRYPYPFKAQPEEVQETFNKAINEKVKTPAYNVAHDIDQRFAPLVDFIESKVKGSESATPDSQEGSPTQNDTQFQYQRALALSRVLRTNIVEYTQEQLKHLQDQSTIVQKASKAATSVSAASYERITALSDNMLAQLRKLQEASSSFTASLSGPSIQSRMTPIRQSYEDLAAALSSSVNELTTIMADKDTPLQEKASRIVKEVHERVNPLLDTVKKGVSDVLARSNAEAPQSNGHSPSPNGDAPSVNGDAHPTDK</sequence>
<evidence type="ECO:0000313" key="3">
    <source>
        <dbReference type="Proteomes" id="UP000284706"/>
    </source>
</evidence>
<feature type="region of interest" description="Disordered" evidence="1">
    <location>
        <begin position="312"/>
        <end position="346"/>
    </location>
</feature>
<feature type="compositionally biased region" description="Polar residues" evidence="1">
    <location>
        <begin position="319"/>
        <end position="330"/>
    </location>
</feature>
<reference evidence="2 3" key="1">
    <citation type="journal article" date="2018" name="Evol. Lett.">
        <title>Horizontal gene cluster transfer increased hallucinogenic mushroom diversity.</title>
        <authorList>
            <person name="Reynolds H.T."/>
            <person name="Vijayakumar V."/>
            <person name="Gluck-Thaler E."/>
            <person name="Korotkin H.B."/>
            <person name="Matheny P.B."/>
            <person name="Slot J.C."/>
        </authorList>
    </citation>
    <scope>NUCLEOTIDE SEQUENCE [LARGE SCALE GENOMIC DNA]</scope>
    <source>
        <strain evidence="2 3">SRW20</strain>
    </source>
</reference>
<dbReference type="InParanoid" id="A0A409VX59"/>
<evidence type="ECO:0000313" key="2">
    <source>
        <dbReference type="EMBL" id="PPQ70854.1"/>
    </source>
</evidence>
<dbReference type="OrthoDB" id="376826at2759"/>
<comment type="caution">
    <text evidence="2">The sequence shown here is derived from an EMBL/GenBank/DDBJ whole genome shotgun (WGS) entry which is preliminary data.</text>
</comment>
<protein>
    <recommendedName>
        <fullName evidence="4">Lipid droplet-associated perilipin protein</fullName>
    </recommendedName>
</protein>
<organism evidence="2 3">
    <name type="scientific">Gymnopilus dilepis</name>
    <dbReference type="NCBI Taxonomy" id="231916"/>
    <lineage>
        <taxon>Eukaryota</taxon>
        <taxon>Fungi</taxon>
        <taxon>Dikarya</taxon>
        <taxon>Basidiomycota</taxon>
        <taxon>Agaricomycotina</taxon>
        <taxon>Agaricomycetes</taxon>
        <taxon>Agaricomycetidae</taxon>
        <taxon>Agaricales</taxon>
        <taxon>Agaricineae</taxon>
        <taxon>Hymenogastraceae</taxon>
        <taxon>Gymnopilus</taxon>
    </lineage>
</organism>
<evidence type="ECO:0008006" key="4">
    <source>
        <dbReference type="Google" id="ProtNLM"/>
    </source>
</evidence>
<dbReference type="STRING" id="231916.A0A409VX59"/>
<dbReference type="Proteomes" id="UP000284706">
    <property type="component" value="Unassembled WGS sequence"/>
</dbReference>